<comment type="caution">
    <text evidence="1">The sequence shown here is derived from an EMBL/GenBank/DDBJ whole genome shotgun (WGS) entry which is preliminary data.</text>
</comment>
<gene>
    <name evidence="1" type="ORF">RLOC_00003912</name>
</gene>
<evidence type="ECO:0000313" key="2">
    <source>
        <dbReference type="Proteomes" id="UP000197619"/>
    </source>
</evidence>
<dbReference type="EMBL" id="MUZQ01000260">
    <property type="protein sequence ID" value="OWK53894.1"/>
    <property type="molecule type" value="Genomic_DNA"/>
</dbReference>
<dbReference type="Proteomes" id="UP000197619">
    <property type="component" value="Unassembled WGS sequence"/>
</dbReference>
<organism evidence="1 2">
    <name type="scientific">Lonchura striata</name>
    <name type="common">white-rumped munia</name>
    <dbReference type="NCBI Taxonomy" id="40157"/>
    <lineage>
        <taxon>Eukaryota</taxon>
        <taxon>Metazoa</taxon>
        <taxon>Chordata</taxon>
        <taxon>Craniata</taxon>
        <taxon>Vertebrata</taxon>
        <taxon>Euteleostomi</taxon>
        <taxon>Archelosauria</taxon>
        <taxon>Archosauria</taxon>
        <taxon>Dinosauria</taxon>
        <taxon>Saurischia</taxon>
        <taxon>Theropoda</taxon>
        <taxon>Coelurosauria</taxon>
        <taxon>Aves</taxon>
        <taxon>Neognathae</taxon>
        <taxon>Neoaves</taxon>
        <taxon>Telluraves</taxon>
        <taxon>Australaves</taxon>
        <taxon>Passeriformes</taxon>
        <taxon>Passeroidea</taxon>
        <taxon>Estrildidae</taxon>
        <taxon>Estrildinae</taxon>
        <taxon>Lonchura</taxon>
    </lineage>
</organism>
<reference evidence="1 2" key="1">
    <citation type="submission" date="2017-05" db="EMBL/GenBank/DDBJ databases">
        <title>Genome of assembly of the Bengalese finch, Lonchura striata domestica.</title>
        <authorList>
            <person name="Colquitt B.M."/>
            <person name="Brainard M.S."/>
        </authorList>
    </citation>
    <scope>NUCLEOTIDE SEQUENCE [LARGE SCALE GENOMIC DNA]</scope>
    <source>
        <strain evidence="1">White83orange57</strain>
    </source>
</reference>
<accession>A0A218UJI5</accession>
<keyword evidence="2" id="KW-1185">Reference proteome</keyword>
<protein>
    <submittedName>
        <fullName evidence="1">Uncharacterized protein</fullName>
    </submittedName>
</protein>
<evidence type="ECO:0000313" key="1">
    <source>
        <dbReference type="EMBL" id="OWK53894.1"/>
    </source>
</evidence>
<dbReference type="AlphaFoldDB" id="A0A218UJI5"/>
<sequence length="37" mass="4019">MPVCSCLSLGVPVCPWLSLSVRGAERGRTRTRQFPSA</sequence>
<proteinExistence type="predicted"/>
<name>A0A218UJI5_9PASE</name>